<dbReference type="SUPFAM" id="SSF55620">
    <property type="entry name" value="Tetrahydrobiopterin biosynthesis enzymes-like"/>
    <property type="match status" value="1"/>
</dbReference>
<feature type="active site" description="Charge relay system" evidence="9">
    <location>
        <position position="90"/>
    </location>
</feature>
<evidence type="ECO:0000256" key="7">
    <source>
        <dbReference type="ARBA" id="ARBA00048807"/>
    </source>
</evidence>
<dbReference type="InterPro" id="IPR038418">
    <property type="entry name" value="6-PTP_synth/QueD_sf"/>
</dbReference>
<evidence type="ECO:0000313" key="12">
    <source>
        <dbReference type="Proteomes" id="UP001139125"/>
    </source>
</evidence>
<evidence type="ECO:0000256" key="1">
    <source>
        <dbReference type="ARBA" id="ARBA00005061"/>
    </source>
</evidence>
<keyword evidence="5 8" id="KW-0862">Zinc</keyword>
<evidence type="ECO:0000256" key="8">
    <source>
        <dbReference type="PIRNR" id="PIRNR006113"/>
    </source>
</evidence>
<keyword evidence="4 8" id="KW-0479">Metal-binding</keyword>
<dbReference type="PANTHER" id="PTHR12589">
    <property type="entry name" value="PYRUVOYL TETRAHYDROBIOPTERIN SYNTHASE"/>
    <property type="match status" value="1"/>
</dbReference>
<organism evidence="11 12">
    <name type="scientific">Gracilimonas sediminicola</name>
    <dbReference type="NCBI Taxonomy" id="2952158"/>
    <lineage>
        <taxon>Bacteria</taxon>
        <taxon>Pseudomonadati</taxon>
        <taxon>Balneolota</taxon>
        <taxon>Balneolia</taxon>
        <taxon>Balneolales</taxon>
        <taxon>Balneolaceae</taxon>
        <taxon>Gracilimonas</taxon>
    </lineage>
</organism>
<evidence type="ECO:0000256" key="5">
    <source>
        <dbReference type="ARBA" id="ARBA00022833"/>
    </source>
</evidence>
<keyword evidence="8" id="KW-0671">Queuosine biosynthesis</keyword>
<accession>A0A9X2L5C7</accession>
<comment type="pathway">
    <text evidence="1 8">Purine metabolism; 7-cyano-7-deazaguanine biosynthesis.</text>
</comment>
<dbReference type="GO" id="GO:0008616">
    <property type="term" value="P:tRNA queuosine(34) biosynthetic process"/>
    <property type="evidence" value="ECO:0007669"/>
    <property type="project" value="UniProtKB-KW"/>
</dbReference>
<comment type="similarity">
    <text evidence="2 8">Belongs to the PTPS family. QueD subfamily.</text>
</comment>
<feature type="active site" description="Charge relay system" evidence="9">
    <location>
        <position position="130"/>
    </location>
</feature>
<feature type="binding site" evidence="10">
    <location>
        <position position="43"/>
    </location>
    <ligand>
        <name>Zn(2+)</name>
        <dbReference type="ChEBI" id="CHEBI:29105"/>
    </ligand>
</feature>
<evidence type="ECO:0000256" key="3">
    <source>
        <dbReference type="ARBA" id="ARBA00018141"/>
    </source>
</evidence>
<reference evidence="11" key="1">
    <citation type="submission" date="2022-06" db="EMBL/GenBank/DDBJ databases">
        <title>Gracilimonas sp. CAU 1638 isolated from sea sediment.</title>
        <authorList>
            <person name="Kim W."/>
        </authorList>
    </citation>
    <scope>NUCLEOTIDE SEQUENCE</scope>
    <source>
        <strain evidence="11">CAU 1638</strain>
    </source>
</reference>
<dbReference type="Proteomes" id="UP001139125">
    <property type="component" value="Unassembled WGS sequence"/>
</dbReference>
<evidence type="ECO:0000256" key="6">
    <source>
        <dbReference type="ARBA" id="ARBA00023239"/>
    </source>
</evidence>
<keyword evidence="6 8" id="KW-0456">Lyase</keyword>
<dbReference type="PIRSF" id="PIRSF006113">
    <property type="entry name" value="PTP_synth"/>
    <property type="match status" value="1"/>
</dbReference>
<evidence type="ECO:0000256" key="2">
    <source>
        <dbReference type="ARBA" id="ARBA00008900"/>
    </source>
</evidence>
<dbReference type="GO" id="GO:0070497">
    <property type="term" value="F:6-carboxytetrahydropterin synthase activity"/>
    <property type="evidence" value="ECO:0007669"/>
    <property type="project" value="UniProtKB-EC"/>
</dbReference>
<keyword evidence="12" id="KW-1185">Reference proteome</keyword>
<evidence type="ECO:0000313" key="11">
    <source>
        <dbReference type="EMBL" id="MCP9292658.1"/>
    </source>
</evidence>
<dbReference type="Gene3D" id="3.30.479.10">
    <property type="entry name" value="6-pyruvoyl tetrahydropterin synthase/QueD"/>
    <property type="match status" value="1"/>
</dbReference>
<comment type="catalytic activity">
    <reaction evidence="7 8">
        <text>7,8-dihydroneopterin 3'-triphosphate + H2O = 6-carboxy-5,6,7,8-tetrahydropterin + triphosphate + acetaldehyde + 2 H(+)</text>
        <dbReference type="Rhea" id="RHEA:27966"/>
        <dbReference type="ChEBI" id="CHEBI:15343"/>
        <dbReference type="ChEBI" id="CHEBI:15377"/>
        <dbReference type="ChEBI" id="CHEBI:15378"/>
        <dbReference type="ChEBI" id="CHEBI:18036"/>
        <dbReference type="ChEBI" id="CHEBI:58462"/>
        <dbReference type="ChEBI" id="CHEBI:61032"/>
        <dbReference type="EC" id="4.1.2.50"/>
    </reaction>
</comment>
<feature type="binding site" evidence="10">
    <location>
        <position position="30"/>
    </location>
    <ligand>
        <name>Zn(2+)</name>
        <dbReference type="ChEBI" id="CHEBI:29105"/>
    </ligand>
</feature>
<evidence type="ECO:0000256" key="10">
    <source>
        <dbReference type="PIRSR" id="PIRSR006113-2"/>
    </source>
</evidence>
<protein>
    <recommendedName>
        <fullName evidence="3 8">6-carboxy-5,6,7,8-tetrahydropterin synthase</fullName>
        <ecNumber evidence="8">4.-.-.-</ecNumber>
    </recommendedName>
</protein>
<evidence type="ECO:0000256" key="4">
    <source>
        <dbReference type="ARBA" id="ARBA00022723"/>
    </source>
</evidence>
<comment type="caution">
    <text evidence="11">The sequence shown here is derived from an EMBL/GenBank/DDBJ whole genome shotgun (WGS) entry which is preliminary data.</text>
</comment>
<feature type="binding site" evidence="10">
    <location>
        <position position="45"/>
    </location>
    <ligand>
        <name>Zn(2+)</name>
        <dbReference type="ChEBI" id="CHEBI:29105"/>
    </ligand>
</feature>
<name>A0A9X2L5C7_9BACT</name>
<dbReference type="EC" id="4.-.-.-" evidence="8"/>
<sequence>MISLINDIKITDYIMPTWTLHTEFKFDAAHFIEGYDGKCGRMHGHSYKVKMTAKSNKLNPSQYLETPDMVCDFKELKWAAKDSEKGGFDHGFLNELMPENTTAERIAEFIHKETKSRIPGEIELTVTVWETETSWVEYTDKDV</sequence>
<dbReference type="Pfam" id="PF01242">
    <property type="entry name" value="PTPS"/>
    <property type="match status" value="1"/>
</dbReference>
<dbReference type="EMBL" id="JANDBC010000003">
    <property type="protein sequence ID" value="MCP9292658.1"/>
    <property type="molecule type" value="Genomic_DNA"/>
</dbReference>
<dbReference type="InterPro" id="IPR007115">
    <property type="entry name" value="6-PTP_synth/QueD"/>
</dbReference>
<gene>
    <name evidence="11" type="ORF">NM125_13805</name>
</gene>
<dbReference type="PANTHER" id="PTHR12589:SF7">
    <property type="entry name" value="6-PYRUVOYL TETRAHYDROBIOPTERIN SYNTHASE"/>
    <property type="match status" value="1"/>
</dbReference>
<comment type="cofactor">
    <cofactor evidence="8 10">
        <name>Zn(2+)</name>
        <dbReference type="ChEBI" id="CHEBI:29105"/>
    </cofactor>
    <text evidence="8 10">Binds 1 zinc ion per subunit.</text>
</comment>
<evidence type="ECO:0000256" key="9">
    <source>
        <dbReference type="PIRSR" id="PIRSR006113-1"/>
    </source>
</evidence>
<feature type="active site" description="Proton acceptor" evidence="9">
    <location>
        <position position="39"/>
    </location>
</feature>
<proteinExistence type="inferred from homology"/>
<dbReference type="AlphaFoldDB" id="A0A9X2L5C7"/>
<dbReference type="GO" id="GO:0046872">
    <property type="term" value="F:metal ion binding"/>
    <property type="evidence" value="ECO:0007669"/>
    <property type="project" value="UniProtKB-KW"/>
</dbReference>